<protein>
    <submittedName>
        <fullName evidence="2">Cell division protein FtsZ</fullName>
    </submittedName>
</protein>
<feature type="region of interest" description="Disordered" evidence="1">
    <location>
        <begin position="54"/>
        <end position="90"/>
    </location>
</feature>
<organism evidence="2 3">
    <name type="scientific">Defluviimonas salinarum</name>
    <dbReference type="NCBI Taxonomy" id="2992147"/>
    <lineage>
        <taxon>Bacteria</taxon>
        <taxon>Pseudomonadati</taxon>
        <taxon>Pseudomonadota</taxon>
        <taxon>Alphaproteobacteria</taxon>
        <taxon>Rhodobacterales</taxon>
        <taxon>Paracoccaceae</taxon>
        <taxon>Albidovulum</taxon>
    </lineage>
</organism>
<keyword evidence="3" id="KW-1185">Reference proteome</keyword>
<reference evidence="2 3" key="1">
    <citation type="submission" date="2022-10" db="EMBL/GenBank/DDBJ databases">
        <title>Defluviimonas sp. CAU 1641 isolated from mud.</title>
        <authorList>
            <person name="Kim W."/>
        </authorList>
    </citation>
    <scope>NUCLEOTIDE SEQUENCE [LARGE SCALE GENOMIC DNA]</scope>
    <source>
        <strain evidence="2 3">CAU 1641</strain>
    </source>
</reference>
<name>A0ABT3J6B5_9RHOB</name>
<dbReference type="GO" id="GO:0051301">
    <property type="term" value="P:cell division"/>
    <property type="evidence" value="ECO:0007669"/>
    <property type="project" value="UniProtKB-KW"/>
</dbReference>
<dbReference type="Proteomes" id="UP001207582">
    <property type="component" value="Unassembled WGS sequence"/>
</dbReference>
<keyword evidence="2" id="KW-0132">Cell division</keyword>
<keyword evidence="2" id="KW-0131">Cell cycle</keyword>
<dbReference type="EMBL" id="JAPDOG010000017">
    <property type="protein sequence ID" value="MCW3783229.1"/>
    <property type="molecule type" value="Genomic_DNA"/>
</dbReference>
<feature type="compositionally biased region" description="Low complexity" evidence="1">
    <location>
        <begin position="17"/>
        <end position="37"/>
    </location>
</feature>
<evidence type="ECO:0000313" key="2">
    <source>
        <dbReference type="EMBL" id="MCW3783229.1"/>
    </source>
</evidence>
<feature type="region of interest" description="Disordered" evidence="1">
    <location>
        <begin position="1"/>
        <end position="42"/>
    </location>
</feature>
<proteinExistence type="predicted"/>
<gene>
    <name evidence="2" type="ORF">OM960_16895</name>
</gene>
<comment type="caution">
    <text evidence="2">The sequence shown here is derived from an EMBL/GenBank/DDBJ whole genome shotgun (WGS) entry which is preliminary data.</text>
</comment>
<accession>A0ABT3J6B5</accession>
<evidence type="ECO:0000313" key="3">
    <source>
        <dbReference type="Proteomes" id="UP001207582"/>
    </source>
</evidence>
<evidence type="ECO:0000256" key="1">
    <source>
        <dbReference type="SAM" id="MobiDB-lite"/>
    </source>
</evidence>
<feature type="non-terminal residue" evidence="2">
    <location>
        <position position="1"/>
    </location>
</feature>
<sequence length="102" mass="11206">ALARLQAAVGRTPGQPPRAAQPSPAAPRAVPAQQPQRQAEKPRFGINTLLNRMAGHNAEQAERTTPPLRTRPQVSAAYDEEPEVDPDQERIEIPAFLRRQAN</sequence>